<evidence type="ECO:0000256" key="3">
    <source>
        <dbReference type="ARBA" id="ARBA00022741"/>
    </source>
</evidence>
<dbReference type="Pfam" id="PF17042">
    <property type="entry name" value="NBD_C"/>
    <property type="match status" value="1"/>
</dbReference>
<dbReference type="GO" id="GO:0005524">
    <property type="term" value="F:ATP binding"/>
    <property type="evidence" value="ECO:0007669"/>
    <property type="project" value="UniProtKB-KW"/>
</dbReference>
<dbReference type="Proteomes" id="UP001059380">
    <property type="component" value="Chromosome"/>
</dbReference>
<evidence type="ECO:0000259" key="8">
    <source>
        <dbReference type="Pfam" id="PF17042"/>
    </source>
</evidence>
<dbReference type="Gene3D" id="3.40.50.10840">
    <property type="entry name" value="Putative sugar-binding, N-terminal domain"/>
    <property type="match status" value="1"/>
</dbReference>
<dbReference type="InterPro" id="IPR042213">
    <property type="entry name" value="NBD_C_sf"/>
</dbReference>
<dbReference type="InterPro" id="IPR031475">
    <property type="entry name" value="NBD_C"/>
</dbReference>
<dbReference type="Gene3D" id="3.40.980.20">
    <property type="entry name" value="Four-carbon acid sugar kinase, nucleotide binding domain"/>
    <property type="match status" value="1"/>
</dbReference>
<evidence type="ECO:0000256" key="2">
    <source>
        <dbReference type="ARBA" id="ARBA00022679"/>
    </source>
</evidence>
<gene>
    <name evidence="9" type="ORF">MOP44_13870</name>
</gene>
<protein>
    <submittedName>
        <fullName evidence="9">Four-carbon acid sugar kinase family protein</fullName>
    </submittedName>
</protein>
<keyword evidence="2" id="KW-0808">Transferase</keyword>
<name>A0A9J7BFY3_9BACT</name>
<evidence type="ECO:0000256" key="5">
    <source>
        <dbReference type="ARBA" id="ARBA00022840"/>
    </source>
</evidence>
<keyword evidence="4 9" id="KW-0418">Kinase</keyword>
<keyword evidence="6" id="KW-0119">Carbohydrate metabolism</keyword>
<dbReference type="RefSeq" id="WP_260790507.1">
    <property type="nucleotide sequence ID" value="NZ_CP093313.1"/>
</dbReference>
<dbReference type="SUPFAM" id="SSF142764">
    <property type="entry name" value="YgbK-like"/>
    <property type="match status" value="1"/>
</dbReference>
<dbReference type="KEGG" id="orp:MOP44_13870"/>
<accession>A0A9J7BFY3</accession>
<comment type="similarity">
    <text evidence="1">Belongs to the four-carbon acid sugar kinase family.</text>
</comment>
<reference evidence="9" key="1">
    <citation type="submission" date="2021-04" db="EMBL/GenBank/DDBJ databases">
        <title>Phylogenetic analysis of Acidobacteriaceae.</title>
        <authorList>
            <person name="Qiu L."/>
            <person name="Zhang Q."/>
        </authorList>
    </citation>
    <scope>NUCLEOTIDE SEQUENCE</scope>
    <source>
        <strain evidence="9">DSM 25168</strain>
    </source>
</reference>
<sequence length="421" mass="44014">MAEIIIIADDLTGAADSAAACAAHGPTAIVTLGLPQDCTTLPDSDILSIDANTRCLSAGQAAGITSQIVRARHDHRALRPGSLIFKKLDSTLRGHFAAELAAVLRELNAIAPAGEEHCIVMAPALPAQGRITIGGRQIVDGRQLHEGDIPAQLGAAGLSCRIIDIATVRADARSLEQLMVMLSHQTDVLLCDAESDDDLRRIAEATMVLGDRAVWAGSAGLAAHLHRAGRLSSTTGQPQQVAATSRRPTLFVVGSVSSVSREQAALLSALPDVTTFRLTMASVLSSTVNVAPVLTALQSRRDVLVALDDNERCSESESTLLTKNVARMLGPCAALPGAVVATGGETARALLDELGIRRLRIVDEVEPGIPFSMAEGWTRPLPIITKAGGFGSSGALIRCREFLSAPGHSPARIRAGRTSVS</sequence>
<keyword evidence="5" id="KW-0067">ATP-binding</keyword>
<evidence type="ECO:0000256" key="4">
    <source>
        <dbReference type="ARBA" id="ARBA00022777"/>
    </source>
</evidence>
<feature type="domain" description="Four-carbon acid sugar kinase nucleotide binding" evidence="8">
    <location>
        <begin position="250"/>
        <end position="395"/>
    </location>
</feature>
<evidence type="ECO:0000256" key="1">
    <source>
        <dbReference type="ARBA" id="ARBA00005715"/>
    </source>
</evidence>
<dbReference type="EMBL" id="CP093313">
    <property type="protein sequence ID" value="UWZ81671.1"/>
    <property type="molecule type" value="Genomic_DNA"/>
</dbReference>
<evidence type="ECO:0000259" key="7">
    <source>
        <dbReference type="Pfam" id="PF07005"/>
    </source>
</evidence>
<dbReference type="AlphaFoldDB" id="A0A9J7BFY3"/>
<keyword evidence="10" id="KW-1185">Reference proteome</keyword>
<dbReference type="InterPro" id="IPR010737">
    <property type="entry name" value="4-carb_acid_sugar_kinase_N"/>
</dbReference>
<evidence type="ECO:0000313" key="9">
    <source>
        <dbReference type="EMBL" id="UWZ81671.1"/>
    </source>
</evidence>
<organism evidence="9 10">
    <name type="scientific">Occallatibacter riparius</name>
    <dbReference type="NCBI Taxonomy" id="1002689"/>
    <lineage>
        <taxon>Bacteria</taxon>
        <taxon>Pseudomonadati</taxon>
        <taxon>Acidobacteriota</taxon>
        <taxon>Terriglobia</taxon>
        <taxon>Terriglobales</taxon>
        <taxon>Acidobacteriaceae</taxon>
        <taxon>Occallatibacter</taxon>
    </lineage>
</organism>
<evidence type="ECO:0000313" key="10">
    <source>
        <dbReference type="Proteomes" id="UP001059380"/>
    </source>
</evidence>
<dbReference type="InterPro" id="IPR037051">
    <property type="entry name" value="4-carb_acid_sugar_kinase_N_sf"/>
</dbReference>
<dbReference type="GO" id="GO:0016301">
    <property type="term" value="F:kinase activity"/>
    <property type="evidence" value="ECO:0007669"/>
    <property type="project" value="UniProtKB-KW"/>
</dbReference>
<feature type="domain" description="Four-carbon acid sugar kinase N-terminal" evidence="7">
    <location>
        <begin position="4"/>
        <end position="225"/>
    </location>
</feature>
<proteinExistence type="inferred from homology"/>
<keyword evidence="3" id="KW-0547">Nucleotide-binding</keyword>
<evidence type="ECO:0000256" key="6">
    <source>
        <dbReference type="ARBA" id="ARBA00023277"/>
    </source>
</evidence>
<dbReference type="Pfam" id="PF07005">
    <property type="entry name" value="SBD_N"/>
    <property type="match status" value="1"/>
</dbReference>